<sequence>MGVTPKNNSPDLWLHKALTYLVDPIQNFAQECKLLAVEDDEDDMWDEDYYSFEDSSSRIIIISRPKVDLDKIKIKFKETSNITLQERIRFVCKGNNKDLLLGGVIKITYTMMTESCKQHMST</sequence>
<dbReference type="GO" id="GO:0005509">
    <property type="term" value="F:calcium ion binding"/>
    <property type="evidence" value="ECO:0007669"/>
    <property type="project" value="InterPro"/>
</dbReference>
<dbReference type="AlphaFoldDB" id="A0A9I9EIW3"/>
<evidence type="ECO:0000313" key="1">
    <source>
        <dbReference type="EnsemblPlants" id="MELO3C034025.2.1"/>
    </source>
</evidence>
<dbReference type="InterPro" id="IPR037104">
    <property type="entry name" value="Annexin_sf"/>
</dbReference>
<name>A0A9I9EIW3_CUCME</name>
<organism evidence="1">
    <name type="scientific">Cucumis melo</name>
    <name type="common">Muskmelon</name>
    <dbReference type="NCBI Taxonomy" id="3656"/>
    <lineage>
        <taxon>Eukaryota</taxon>
        <taxon>Viridiplantae</taxon>
        <taxon>Streptophyta</taxon>
        <taxon>Embryophyta</taxon>
        <taxon>Tracheophyta</taxon>
        <taxon>Spermatophyta</taxon>
        <taxon>Magnoliopsida</taxon>
        <taxon>eudicotyledons</taxon>
        <taxon>Gunneridae</taxon>
        <taxon>Pentapetalae</taxon>
        <taxon>rosids</taxon>
        <taxon>fabids</taxon>
        <taxon>Cucurbitales</taxon>
        <taxon>Cucurbitaceae</taxon>
        <taxon>Benincaseae</taxon>
        <taxon>Cucumis</taxon>
    </lineage>
</organism>
<reference evidence="1" key="1">
    <citation type="submission" date="2023-03" db="UniProtKB">
        <authorList>
            <consortium name="EnsemblPlants"/>
        </authorList>
    </citation>
    <scope>IDENTIFICATION</scope>
</reference>
<dbReference type="GO" id="GO:0005544">
    <property type="term" value="F:calcium-dependent phospholipid binding"/>
    <property type="evidence" value="ECO:0007669"/>
    <property type="project" value="InterPro"/>
</dbReference>
<dbReference type="EnsemblPlants" id="MELO3C034025.2.1">
    <property type="protein sequence ID" value="MELO3C034025.2.1"/>
    <property type="gene ID" value="MELO3C034025.2"/>
</dbReference>
<proteinExistence type="predicted"/>
<protein>
    <submittedName>
        <fullName evidence="1">Uncharacterized protein</fullName>
    </submittedName>
</protein>
<dbReference type="SUPFAM" id="SSF47874">
    <property type="entry name" value="Annexin"/>
    <property type="match status" value="1"/>
</dbReference>
<dbReference type="Gramene" id="MELO3C034025.2.1">
    <property type="protein sequence ID" value="MELO3C034025.2.1"/>
    <property type="gene ID" value="MELO3C034025.2"/>
</dbReference>
<accession>A0A9I9EIW3</accession>